<dbReference type="Proteomes" id="UP000034164">
    <property type="component" value="Unassembled WGS sequence"/>
</dbReference>
<evidence type="ECO:0000313" key="1">
    <source>
        <dbReference type="EMBL" id="KKZ65900.1"/>
    </source>
</evidence>
<organism evidence="1 2">
    <name type="scientific">[Emmonsia] crescens</name>
    <dbReference type="NCBI Taxonomy" id="73230"/>
    <lineage>
        <taxon>Eukaryota</taxon>
        <taxon>Fungi</taxon>
        <taxon>Dikarya</taxon>
        <taxon>Ascomycota</taxon>
        <taxon>Pezizomycotina</taxon>
        <taxon>Eurotiomycetes</taxon>
        <taxon>Eurotiomycetidae</taxon>
        <taxon>Onygenales</taxon>
        <taxon>Ajellomycetaceae</taxon>
        <taxon>Emergomyces</taxon>
    </lineage>
</organism>
<dbReference type="OrthoDB" id="4180887at2759"/>
<accession>A0A0G2I6R4</accession>
<sequence>MAQPEYQIDPLQGQAGDATLFSAAARFPNDPFLARVGNIGRTKFVNSMHMAKEKCAAQVAGYLVKMVKEDEEWEDPEEKVEENIRKWEGMAATAAGGGAGGGGGGGVSELGFRVGMGQGPGVASHGPRLFKRAGADPFDSYSMCDFIPLEESVKIEREEEY</sequence>
<comment type="caution">
    <text evidence="1">The sequence shown here is derived from an EMBL/GenBank/DDBJ whole genome shotgun (WGS) entry which is preliminary data.</text>
</comment>
<evidence type="ECO:0000313" key="2">
    <source>
        <dbReference type="Proteomes" id="UP000034164"/>
    </source>
</evidence>
<name>A0A0G2I6R4_9EURO</name>
<dbReference type="VEuPathDB" id="FungiDB:EMCG_08405"/>
<reference evidence="2" key="1">
    <citation type="journal article" date="2015" name="PLoS Genet.">
        <title>The dynamic genome and transcriptome of the human fungal pathogen Blastomyces and close relative Emmonsia.</title>
        <authorList>
            <person name="Munoz J.F."/>
            <person name="Gauthier G.M."/>
            <person name="Desjardins C.A."/>
            <person name="Gallo J.E."/>
            <person name="Holder J."/>
            <person name="Sullivan T.D."/>
            <person name="Marty A.J."/>
            <person name="Carmen J.C."/>
            <person name="Chen Z."/>
            <person name="Ding L."/>
            <person name="Gujja S."/>
            <person name="Magrini V."/>
            <person name="Misas E."/>
            <person name="Mitreva M."/>
            <person name="Priest M."/>
            <person name="Saif S."/>
            <person name="Whiston E.A."/>
            <person name="Young S."/>
            <person name="Zeng Q."/>
            <person name="Goldman W.E."/>
            <person name="Mardis E.R."/>
            <person name="Taylor J.W."/>
            <person name="McEwen J.G."/>
            <person name="Clay O.K."/>
            <person name="Klein B.S."/>
            <person name="Cuomo C.A."/>
        </authorList>
    </citation>
    <scope>NUCLEOTIDE SEQUENCE [LARGE SCALE GENOMIC DNA]</scope>
    <source>
        <strain evidence="2">UAMH 3008</strain>
    </source>
</reference>
<protein>
    <submittedName>
        <fullName evidence="1">Uncharacterized protein</fullName>
    </submittedName>
</protein>
<proteinExistence type="predicted"/>
<dbReference type="AlphaFoldDB" id="A0A0G2I6R4"/>
<gene>
    <name evidence="1" type="ORF">EMCG_08405</name>
</gene>
<dbReference type="EMBL" id="LCZI01000568">
    <property type="protein sequence ID" value="KKZ65900.1"/>
    <property type="molecule type" value="Genomic_DNA"/>
</dbReference>